<dbReference type="EC" id="4.1.3.4" evidence="3"/>
<dbReference type="InParanoid" id="A0A0D2VKT3"/>
<dbReference type="Proteomes" id="UP000008743">
    <property type="component" value="Unassembled WGS sequence"/>
</dbReference>
<comment type="pathway">
    <text evidence="1">Metabolic intermediate metabolism; (S)-3-hydroxy-3-methylglutaryl-CoA degradation; acetoacetate from (S)-3-hydroxy-3-methylglutaryl-CoA: step 1/1.</text>
</comment>
<dbReference type="GO" id="GO:0046951">
    <property type="term" value="P:ketone body biosynthetic process"/>
    <property type="evidence" value="ECO:0007669"/>
    <property type="project" value="TreeGrafter"/>
</dbReference>
<evidence type="ECO:0000256" key="4">
    <source>
        <dbReference type="ARBA" id="ARBA00022723"/>
    </source>
</evidence>
<protein>
    <recommendedName>
        <fullName evidence="3">hydroxymethylglutaryl-CoA lyase</fullName>
        <ecNumber evidence="3">4.1.3.4</ecNumber>
    </recommendedName>
</protein>
<reference evidence="9" key="1">
    <citation type="submission" date="2011-02" db="EMBL/GenBank/DDBJ databases">
        <title>The Genome Sequence of Capsaspora owczarzaki ATCC 30864.</title>
        <authorList>
            <person name="Russ C."/>
            <person name="Cuomo C."/>
            <person name="Burger G."/>
            <person name="Gray M.W."/>
            <person name="Holland P.W.H."/>
            <person name="King N."/>
            <person name="Lang F.B.F."/>
            <person name="Roger A.J."/>
            <person name="Ruiz-Trillo I."/>
            <person name="Young S.K."/>
            <person name="Zeng Q."/>
            <person name="Gargeya S."/>
            <person name="Alvarado L."/>
            <person name="Berlin A."/>
            <person name="Chapman S.B."/>
            <person name="Chen Z."/>
            <person name="Freedman E."/>
            <person name="Gellesch M."/>
            <person name="Goldberg J."/>
            <person name="Griggs A."/>
            <person name="Gujja S."/>
            <person name="Heilman E."/>
            <person name="Heiman D."/>
            <person name="Howarth C."/>
            <person name="Mehta T."/>
            <person name="Neiman D."/>
            <person name="Pearson M."/>
            <person name="Roberts A."/>
            <person name="Saif S."/>
            <person name="Shea T."/>
            <person name="Shenoy N."/>
            <person name="Sisk P."/>
            <person name="Stolte C."/>
            <person name="Sykes S."/>
            <person name="White J."/>
            <person name="Yandava C."/>
            <person name="Haas B."/>
            <person name="Nusbaum C."/>
            <person name="Birren B."/>
        </authorList>
    </citation>
    <scope>NUCLEOTIDE SEQUENCE</scope>
    <source>
        <strain evidence="9">ATCC 30864</strain>
    </source>
</reference>
<dbReference type="EMBL" id="KE346361">
    <property type="protein sequence ID" value="KJE90662.1"/>
    <property type="molecule type" value="Genomic_DNA"/>
</dbReference>
<dbReference type="InterPro" id="IPR043594">
    <property type="entry name" value="HMGL"/>
</dbReference>
<proteinExistence type="inferred from homology"/>
<keyword evidence="9" id="KW-1185">Reference proteome</keyword>
<comment type="catalytic activity">
    <reaction evidence="6">
        <text>(3S)-3-hydroxy-3-methylglutaryl-CoA = acetoacetate + acetyl-CoA</text>
        <dbReference type="Rhea" id="RHEA:24404"/>
        <dbReference type="ChEBI" id="CHEBI:13705"/>
        <dbReference type="ChEBI" id="CHEBI:43074"/>
        <dbReference type="ChEBI" id="CHEBI:57288"/>
        <dbReference type="EC" id="4.1.3.4"/>
    </reaction>
</comment>
<evidence type="ECO:0000256" key="1">
    <source>
        <dbReference type="ARBA" id="ARBA00005143"/>
    </source>
</evidence>
<keyword evidence="4" id="KW-0479">Metal-binding</keyword>
<accession>A0A0D2VKT3</accession>
<feature type="domain" description="Pyruvate carboxyltransferase" evidence="7">
    <location>
        <begin position="42"/>
        <end position="222"/>
    </location>
</feature>
<dbReference type="NCBIfam" id="NF004283">
    <property type="entry name" value="PRK05692.1"/>
    <property type="match status" value="1"/>
</dbReference>
<organism evidence="8 9">
    <name type="scientific">Capsaspora owczarzaki (strain ATCC 30864)</name>
    <dbReference type="NCBI Taxonomy" id="595528"/>
    <lineage>
        <taxon>Eukaryota</taxon>
        <taxon>Filasterea</taxon>
        <taxon>Capsaspora</taxon>
    </lineage>
</organism>
<name>A0A0D2VKT3_CAPO3</name>
<sequence>MLGSTIARRALTTSAQSVRLAAATAASNAGSAPRVRNLPSHVKIVEVGPRDGLQNEKQLVPTAAKVNLINQLSHSGLKVVETTSFVSPKWIPQMADHAEVMASIERVPGVSYPVLTPNIQGFEAALAAGAKEVAIFGAASEAFSKKNINATIDESLKKFQVVVDAAKKHDIAVRGYVSCVIGCPFDGAIDPAVVARVAKKLADMGCYEISLGDTIGVGTPGE</sequence>
<dbReference type="InterPro" id="IPR013785">
    <property type="entry name" value="Aldolase_TIM"/>
</dbReference>
<dbReference type="PhylomeDB" id="A0A0D2VKT3"/>
<dbReference type="eggNOG" id="KOG2368">
    <property type="taxonomic scope" value="Eukaryota"/>
</dbReference>
<dbReference type="UniPathway" id="UPA00896">
    <property type="reaction ID" value="UER00863"/>
</dbReference>
<evidence type="ECO:0000256" key="3">
    <source>
        <dbReference type="ARBA" id="ARBA00012910"/>
    </source>
</evidence>
<dbReference type="CDD" id="cd07938">
    <property type="entry name" value="DRE_TIM_HMGL"/>
    <property type="match status" value="1"/>
</dbReference>
<dbReference type="Pfam" id="PF00682">
    <property type="entry name" value="HMGL-like"/>
    <property type="match status" value="1"/>
</dbReference>
<keyword evidence="5 8" id="KW-0456">Lyase</keyword>
<dbReference type="PROSITE" id="PS50991">
    <property type="entry name" value="PYR_CT"/>
    <property type="match status" value="1"/>
</dbReference>
<dbReference type="RefSeq" id="XP_004364803.1">
    <property type="nucleotide sequence ID" value="XM_004364746.2"/>
</dbReference>
<evidence type="ECO:0000313" key="9">
    <source>
        <dbReference type="Proteomes" id="UP000008743"/>
    </source>
</evidence>
<dbReference type="GO" id="GO:0004419">
    <property type="term" value="F:hydroxymethylglutaryl-CoA lyase activity"/>
    <property type="evidence" value="ECO:0007669"/>
    <property type="project" value="UniProtKB-EC"/>
</dbReference>
<dbReference type="InterPro" id="IPR000891">
    <property type="entry name" value="PYR_CT"/>
</dbReference>
<dbReference type="GO" id="GO:0006552">
    <property type="term" value="P:L-leucine catabolic process"/>
    <property type="evidence" value="ECO:0007669"/>
    <property type="project" value="TreeGrafter"/>
</dbReference>
<comment type="similarity">
    <text evidence="2">Belongs to the HMG-CoA lyase family.</text>
</comment>
<dbReference type="GO" id="GO:0046872">
    <property type="term" value="F:metal ion binding"/>
    <property type="evidence" value="ECO:0007669"/>
    <property type="project" value="UniProtKB-KW"/>
</dbReference>
<dbReference type="SUPFAM" id="SSF51569">
    <property type="entry name" value="Aldolase"/>
    <property type="match status" value="1"/>
</dbReference>
<evidence type="ECO:0000256" key="6">
    <source>
        <dbReference type="ARBA" id="ARBA00049877"/>
    </source>
</evidence>
<dbReference type="PANTHER" id="PTHR42738:SF7">
    <property type="entry name" value="HYDROXYMETHYLGLUTARYL-COA LYASE"/>
    <property type="match status" value="1"/>
</dbReference>
<evidence type="ECO:0000256" key="2">
    <source>
        <dbReference type="ARBA" id="ARBA00009405"/>
    </source>
</evidence>
<gene>
    <name evidence="8" type="ORF">CAOG_001935</name>
</gene>
<dbReference type="STRING" id="595528.A0A0D2VKT3"/>
<evidence type="ECO:0000259" key="7">
    <source>
        <dbReference type="PROSITE" id="PS50991"/>
    </source>
</evidence>
<dbReference type="Gene3D" id="3.20.20.70">
    <property type="entry name" value="Aldolase class I"/>
    <property type="match status" value="1"/>
</dbReference>
<dbReference type="OrthoDB" id="1905920at2759"/>
<dbReference type="PANTHER" id="PTHR42738">
    <property type="entry name" value="HYDROXYMETHYLGLUTARYL-COA LYASE"/>
    <property type="match status" value="1"/>
</dbReference>
<evidence type="ECO:0000256" key="5">
    <source>
        <dbReference type="ARBA" id="ARBA00023239"/>
    </source>
</evidence>
<dbReference type="AlphaFoldDB" id="A0A0D2VKT3"/>
<evidence type="ECO:0000313" key="8">
    <source>
        <dbReference type="EMBL" id="KJE90662.1"/>
    </source>
</evidence>